<feature type="chain" id="PRO_5016081753" description="DUF2946 domain-containing protein" evidence="1">
    <location>
        <begin position="24"/>
        <end position="126"/>
    </location>
</feature>
<gene>
    <name evidence="2" type="ORF">CPY51_17435</name>
</gene>
<evidence type="ECO:0000313" key="2">
    <source>
        <dbReference type="EMBL" id="PZM11898.1"/>
    </source>
</evidence>
<evidence type="ECO:0000256" key="1">
    <source>
        <dbReference type="SAM" id="SignalP"/>
    </source>
</evidence>
<sequence length="126" mass="12973">MRHFAILTMLFAWLLYGAMPALGACPMCGSTFAAEARFETSASPAMSDMAQMDSHGAMAASHSSGESIPCGGAMGHASFCPACLVMPEVVAVDSGKAAAFSYPAPGLVKRLRDARPAPVSPPPRLA</sequence>
<name>A0A2W4CLK4_9HYPH</name>
<dbReference type="AlphaFoldDB" id="A0A2W4CLK4"/>
<proteinExistence type="predicted"/>
<comment type="caution">
    <text evidence="2">The sequence shown here is derived from an EMBL/GenBank/DDBJ whole genome shotgun (WGS) entry which is preliminary data.</text>
</comment>
<dbReference type="OrthoDB" id="8304754at2"/>
<dbReference type="PROSITE" id="PS51257">
    <property type="entry name" value="PROKAR_LIPOPROTEIN"/>
    <property type="match status" value="1"/>
</dbReference>
<feature type="signal peptide" evidence="1">
    <location>
        <begin position="1"/>
        <end position="23"/>
    </location>
</feature>
<dbReference type="Proteomes" id="UP000248925">
    <property type="component" value="Unassembled WGS sequence"/>
</dbReference>
<organism evidence="2 3">
    <name type="scientific">Rhizobium tubonense</name>
    <dbReference type="NCBI Taxonomy" id="484088"/>
    <lineage>
        <taxon>Bacteria</taxon>
        <taxon>Pseudomonadati</taxon>
        <taxon>Pseudomonadota</taxon>
        <taxon>Alphaproteobacteria</taxon>
        <taxon>Hyphomicrobiales</taxon>
        <taxon>Rhizobiaceae</taxon>
        <taxon>Rhizobium/Agrobacterium group</taxon>
        <taxon>Rhizobium</taxon>
    </lineage>
</organism>
<accession>A0A2W4CLK4</accession>
<keyword evidence="1" id="KW-0732">Signal</keyword>
<evidence type="ECO:0000313" key="3">
    <source>
        <dbReference type="Proteomes" id="UP000248925"/>
    </source>
</evidence>
<reference evidence="2 3" key="1">
    <citation type="journal article" date="2018" name="Sci. Rep.">
        <title>Rhizobium tumorigenes sp. nov., a novel plant tumorigenic bacterium isolated from cane gall tumors on thornless blackberry.</title>
        <authorList>
            <person name="Kuzmanovi N."/>
            <person name="Smalla K."/>
            <person name="Gronow S."/>
            <person name="PuBawska J."/>
        </authorList>
    </citation>
    <scope>NUCLEOTIDE SEQUENCE [LARGE SCALE GENOMIC DNA]</scope>
    <source>
        <strain evidence="2 3">CCBAU 85046</strain>
    </source>
</reference>
<keyword evidence="3" id="KW-1185">Reference proteome</keyword>
<dbReference type="EMBL" id="PCDP01000038">
    <property type="protein sequence ID" value="PZM11898.1"/>
    <property type="molecule type" value="Genomic_DNA"/>
</dbReference>
<protein>
    <recommendedName>
        <fullName evidence="4">DUF2946 domain-containing protein</fullName>
    </recommendedName>
</protein>
<evidence type="ECO:0008006" key="4">
    <source>
        <dbReference type="Google" id="ProtNLM"/>
    </source>
</evidence>
<dbReference type="RefSeq" id="WP_111161515.1">
    <property type="nucleotide sequence ID" value="NZ_PCDP01000038.1"/>
</dbReference>